<organism evidence="1 2">
    <name type="scientific">Priestia megaterium (strain WSH-002)</name>
    <name type="common">Bacillus megaterium</name>
    <dbReference type="NCBI Taxonomy" id="1006007"/>
    <lineage>
        <taxon>Bacteria</taxon>
        <taxon>Bacillati</taxon>
        <taxon>Bacillota</taxon>
        <taxon>Bacilli</taxon>
        <taxon>Bacillales</taxon>
        <taxon>Bacillaceae</taxon>
        <taxon>Priestia</taxon>
    </lineage>
</organism>
<dbReference type="Pfam" id="PF08795">
    <property type="entry name" value="DUF1796"/>
    <property type="match status" value="1"/>
</dbReference>
<evidence type="ECO:0000313" key="2">
    <source>
        <dbReference type="Proteomes" id="UP000001283"/>
    </source>
</evidence>
<dbReference type="KEGG" id="bmh:BMWSH_2574"/>
<dbReference type="EMBL" id="CP003017">
    <property type="protein sequence ID" value="AEN89456.1"/>
    <property type="molecule type" value="Genomic_DNA"/>
</dbReference>
<sequence>MNMVTLNELKSKQYDMIYSLGYNCFPGIYMKKYSLRKQAGVIDWCISISLSHVNQLLKNRCKDLFLYEHLTYISSFGDGSTLRLRDKVYQIDSAHDFPSSINTENNWLSYNEVKEKYERRTERFLTSMETSSCILFIRMGGTYEEAKELEHTLKGMVKSDFYILLLTNSEKELLSEANWDLPYTCVLHAPIFSMDVLRDDKVWEELLSGLVIK</sequence>
<name>A0A8D4BKA7_PRIMW</name>
<proteinExistence type="predicted"/>
<protein>
    <recommendedName>
        <fullName evidence="3">Peptidase</fullName>
    </recommendedName>
</protein>
<evidence type="ECO:0008006" key="3">
    <source>
        <dbReference type="Google" id="ProtNLM"/>
    </source>
</evidence>
<reference evidence="1 2" key="1">
    <citation type="journal article" date="2011" name="J. Bacteriol.">
        <title>Complete genome sequence of the industrial strain Bacillus megaterium WSH-002.</title>
        <authorList>
            <person name="Liu L."/>
            <person name="Li Y."/>
            <person name="Zhang J."/>
            <person name="Zou W."/>
            <person name="Zhou Z."/>
            <person name="Liu J."/>
            <person name="Li X."/>
            <person name="Wang L."/>
            <person name="Chen J."/>
        </authorList>
    </citation>
    <scope>NUCLEOTIDE SEQUENCE [LARGE SCALE GENOMIC DNA]</scope>
    <source>
        <strain evidence="1 2">WSH-002</strain>
    </source>
</reference>
<evidence type="ECO:0000313" key="1">
    <source>
        <dbReference type="EMBL" id="AEN89456.1"/>
    </source>
</evidence>
<dbReference type="InterPro" id="IPR014903">
    <property type="entry name" value="DUF1796"/>
</dbReference>
<dbReference type="AlphaFoldDB" id="A0A8D4BKA7"/>
<dbReference type="Proteomes" id="UP000001283">
    <property type="component" value="Chromosome"/>
</dbReference>
<accession>A0A8D4BKA7</accession>
<gene>
    <name evidence="1" type="ORF">BMWSH_2574</name>
</gene>